<evidence type="ECO:0000313" key="1">
    <source>
        <dbReference type="EMBL" id="KAE8394868.1"/>
    </source>
</evidence>
<name>A0A5N7CMH3_PETAA</name>
<dbReference type="AlphaFoldDB" id="A0A5N7CMH3"/>
<organism evidence="1">
    <name type="scientific">Petromyces alliaceus</name>
    <name type="common">Aspergillus alliaceus</name>
    <dbReference type="NCBI Taxonomy" id="209559"/>
    <lineage>
        <taxon>Eukaryota</taxon>
        <taxon>Fungi</taxon>
        <taxon>Dikarya</taxon>
        <taxon>Ascomycota</taxon>
        <taxon>Pezizomycotina</taxon>
        <taxon>Eurotiomycetes</taxon>
        <taxon>Eurotiomycetidae</taxon>
        <taxon>Eurotiales</taxon>
        <taxon>Aspergillaceae</taxon>
        <taxon>Aspergillus</taxon>
        <taxon>Aspergillus subgen. Circumdati</taxon>
    </lineage>
</organism>
<dbReference type="OrthoDB" id="4186099at2759"/>
<gene>
    <name evidence="1" type="ORF">BDV23DRAFT_146511</name>
</gene>
<reference evidence="1" key="1">
    <citation type="submission" date="2019-04" db="EMBL/GenBank/DDBJ databases">
        <title>Friends and foes A comparative genomics studyof 23 Aspergillus species from section Flavi.</title>
        <authorList>
            <consortium name="DOE Joint Genome Institute"/>
            <person name="Kjaerbolling I."/>
            <person name="Vesth T."/>
            <person name="Frisvad J.C."/>
            <person name="Nybo J.L."/>
            <person name="Theobald S."/>
            <person name="Kildgaard S."/>
            <person name="Isbrandt T."/>
            <person name="Kuo A."/>
            <person name="Sato A."/>
            <person name="Lyhne E.K."/>
            <person name="Kogle M.E."/>
            <person name="Wiebenga A."/>
            <person name="Kun R.S."/>
            <person name="Lubbers R.J."/>
            <person name="Makela M.R."/>
            <person name="Barry K."/>
            <person name="Chovatia M."/>
            <person name="Clum A."/>
            <person name="Daum C."/>
            <person name="Haridas S."/>
            <person name="He G."/>
            <person name="LaButti K."/>
            <person name="Lipzen A."/>
            <person name="Mondo S."/>
            <person name="Riley R."/>
            <person name="Salamov A."/>
            <person name="Simmons B.A."/>
            <person name="Magnuson J.K."/>
            <person name="Henrissat B."/>
            <person name="Mortensen U.H."/>
            <person name="Larsen T.O."/>
            <person name="Devries R.P."/>
            <person name="Grigoriev I.V."/>
            <person name="Machida M."/>
            <person name="Baker S.E."/>
            <person name="Andersen M.R."/>
        </authorList>
    </citation>
    <scope>NUCLEOTIDE SEQUENCE [LARGE SCALE GENOMIC DNA]</scope>
    <source>
        <strain evidence="1">IBT 14317</strain>
    </source>
</reference>
<accession>A0A5N7CMH3</accession>
<protein>
    <submittedName>
        <fullName evidence="1">Uncharacterized protein</fullName>
    </submittedName>
</protein>
<proteinExistence type="predicted"/>
<dbReference type="Proteomes" id="UP000326877">
    <property type="component" value="Unassembled WGS sequence"/>
</dbReference>
<sequence>MKVLSIITLLAIAVPNVSAKNCRGDLWYCGHTLQDIASDNNYDKQIREALRAAGQPTDTLHMKQSLFRCMSSVDGDVRFLEFCECGCADEGWDRYDECYSCFHERNGL</sequence>
<accession>A0A5N6FV66</accession>
<dbReference type="EMBL" id="ML735221">
    <property type="protein sequence ID" value="KAE8394868.1"/>
    <property type="molecule type" value="Genomic_DNA"/>
</dbReference>